<dbReference type="InterPro" id="IPR028985">
    <property type="entry name" value="Bacillus_phage_prot-like"/>
</dbReference>
<dbReference type="Gene3D" id="3.30.2120.10">
    <property type="entry name" value="Bacillus phage protein-like"/>
    <property type="match status" value="1"/>
</dbReference>
<evidence type="ECO:0000313" key="1">
    <source>
        <dbReference type="EMBL" id="KKW13425.1"/>
    </source>
</evidence>
<gene>
    <name evidence="1" type="ORF">UY48_C0001G0046</name>
</gene>
<protein>
    <recommendedName>
        <fullName evidence="3">Phage ABA sandwich domain-containing protein</fullName>
    </recommendedName>
</protein>
<dbReference type="EMBL" id="LCQD01000001">
    <property type="protein sequence ID" value="KKW13425.1"/>
    <property type="molecule type" value="Genomic_DNA"/>
</dbReference>
<name>A0A0G1W493_9BACT</name>
<proteinExistence type="predicted"/>
<dbReference type="AlphaFoldDB" id="A0A0G1W493"/>
<accession>A0A0G1W493</accession>
<dbReference type="Proteomes" id="UP000034588">
    <property type="component" value="Unassembled WGS sequence"/>
</dbReference>
<evidence type="ECO:0008006" key="3">
    <source>
        <dbReference type="Google" id="ProtNLM"/>
    </source>
</evidence>
<comment type="caution">
    <text evidence="1">The sequence shown here is derived from an EMBL/GenBank/DDBJ whole genome shotgun (WGS) entry which is preliminary data.</text>
</comment>
<reference evidence="1 2" key="1">
    <citation type="journal article" date="2015" name="Nature">
        <title>rRNA introns, odd ribosomes, and small enigmatic genomes across a large radiation of phyla.</title>
        <authorList>
            <person name="Brown C.T."/>
            <person name="Hug L.A."/>
            <person name="Thomas B.C."/>
            <person name="Sharon I."/>
            <person name="Castelle C.J."/>
            <person name="Singh A."/>
            <person name="Wilkins M.J."/>
            <person name="Williams K.H."/>
            <person name="Banfield J.F."/>
        </authorList>
    </citation>
    <scope>NUCLEOTIDE SEQUENCE [LARGE SCALE GENOMIC DNA]</scope>
</reference>
<organism evidence="1 2">
    <name type="scientific">Candidatus Gottesmanbacteria bacterium GW2011_GWB1_49_7</name>
    <dbReference type="NCBI Taxonomy" id="1618448"/>
    <lineage>
        <taxon>Bacteria</taxon>
        <taxon>Candidatus Gottesmaniibacteriota</taxon>
    </lineage>
</organism>
<evidence type="ECO:0000313" key="2">
    <source>
        <dbReference type="Proteomes" id="UP000034588"/>
    </source>
</evidence>
<sequence>MKTKDEIMKLSGRDLDAAVAEALGWDDISINPSTGHLNGTHRLQSTIIRELVPRYRTDIADAWKLVDELVAMGYIHNITTTSEGSETYFSKERINMAGMTDFYEAEGSIPPEAISRAFLLAMAGS</sequence>